<keyword evidence="8" id="KW-0963">Cytoplasm</keyword>
<dbReference type="PANTHER" id="PTHR11963:SF23">
    <property type="entry name" value="CYTOSOL AMINOPEPTIDASE"/>
    <property type="match status" value="1"/>
</dbReference>
<accession>A0A5M8QY34</accession>
<dbReference type="InterPro" id="IPR023042">
    <property type="entry name" value="Peptidase_M17_leu_NH2_pept"/>
</dbReference>
<dbReference type="InterPro" id="IPR011356">
    <property type="entry name" value="Leucine_aapep/pepB"/>
</dbReference>
<dbReference type="SUPFAM" id="SSF53187">
    <property type="entry name" value="Zn-dependent exopeptidases"/>
    <property type="match status" value="1"/>
</dbReference>
<keyword evidence="5 8" id="KW-0645">Protease</keyword>
<dbReference type="CDD" id="cd00433">
    <property type="entry name" value="Peptidase_M17"/>
    <property type="match status" value="1"/>
</dbReference>
<dbReference type="InterPro" id="IPR000819">
    <property type="entry name" value="Peptidase_M17_C"/>
</dbReference>
<feature type="binding site" evidence="8">
    <location>
        <position position="312"/>
    </location>
    <ligand>
        <name>Mn(2+)</name>
        <dbReference type="ChEBI" id="CHEBI:29035"/>
        <label>1</label>
    </ligand>
</feature>
<feature type="binding site" evidence="8">
    <location>
        <position position="235"/>
    </location>
    <ligand>
        <name>Mn(2+)</name>
        <dbReference type="ChEBI" id="CHEBI:29035"/>
        <label>2</label>
    </ligand>
</feature>
<dbReference type="PANTHER" id="PTHR11963">
    <property type="entry name" value="LEUCINE AMINOPEPTIDASE-RELATED"/>
    <property type="match status" value="1"/>
</dbReference>
<dbReference type="Proteomes" id="UP000323994">
    <property type="component" value="Unassembled WGS sequence"/>
</dbReference>
<evidence type="ECO:0000256" key="5">
    <source>
        <dbReference type="ARBA" id="ARBA00022670"/>
    </source>
</evidence>
<dbReference type="PRINTS" id="PR00481">
    <property type="entry name" value="LAMNOPPTDASE"/>
</dbReference>
<feature type="binding site" evidence="8">
    <location>
        <position position="314"/>
    </location>
    <ligand>
        <name>Mn(2+)</name>
        <dbReference type="ChEBI" id="CHEBI:29035"/>
        <label>1</label>
    </ligand>
</feature>
<keyword evidence="7 8" id="KW-0464">Manganese</keyword>
<sequence length="464" mass="51063">MQINQTVQADENILLIRPFEEGSEPENQSMFRAEKGEIWWYSSHEVWLGLGKSPKLSAVIRIFRSFFFKRKDRWPEQIVLDAKGYSPEWIGNAVNGIILGGYNIQLYKTEPKPFSRFFENGTLKILTYSDSEEVQNSIHAAQQTAIVQMRIMDLMNAPGNYKTPQTLAEWAKDSGRQNGYKVTVFEKEKLQELRMHALLSVSKGSDAPPVMIISEYEPQNYQKTIALVGKGVTFDTGGISIKPSANMHLMKSDMGGAAAVLGTLELVAQLKLPVRVIGIIPSTENCVDGSATKPGDVIGSYSGKTIEVIDTDAEGRLILADGLSYAAKQFNPDVIIDLATLTGSVIQTLGYEAAGLFTPSDSLAEELIEAGDYTGERLWRLPVWDEYKEEISSDIADVKNYHGKPLAGAIVAAKFLEVFTDQHPQWAHLDIAGTAFGDTEFAAGRCGTAYGIRLLCAYLSKSGV</sequence>
<gene>
    <name evidence="8" type="primary">pepA</name>
    <name evidence="10" type="ORF">FEM33_09605</name>
</gene>
<comment type="similarity">
    <text evidence="3 8">Belongs to the peptidase M17 family.</text>
</comment>
<dbReference type="OrthoDB" id="9809354at2"/>
<keyword evidence="11" id="KW-1185">Reference proteome</keyword>
<evidence type="ECO:0000259" key="9">
    <source>
        <dbReference type="Pfam" id="PF00883"/>
    </source>
</evidence>
<comment type="cofactor">
    <cofactor evidence="8">
        <name>Mn(2+)</name>
        <dbReference type="ChEBI" id="CHEBI:29035"/>
    </cofactor>
    <text evidence="8">Binds 2 manganese ions per subunit.</text>
</comment>
<feature type="active site" evidence="8">
    <location>
        <position position="242"/>
    </location>
</feature>
<dbReference type="GO" id="GO:0030145">
    <property type="term" value="F:manganese ion binding"/>
    <property type="evidence" value="ECO:0007669"/>
    <property type="project" value="UniProtKB-UniRule"/>
</dbReference>
<evidence type="ECO:0000256" key="7">
    <source>
        <dbReference type="ARBA" id="ARBA00023211"/>
    </source>
</evidence>
<protein>
    <recommendedName>
        <fullName evidence="8">Probable cytosol aminopeptidase</fullName>
        <ecNumber evidence="8">3.4.11.1</ecNumber>
    </recommendedName>
    <alternativeName>
        <fullName evidence="8">Leucine aminopeptidase</fullName>
        <shortName evidence="8">LAP</shortName>
        <ecNumber evidence="8">3.4.11.10</ecNumber>
    </alternativeName>
    <alternativeName>
        <fullName evidence="8">Leucyl aminopeptidase</fullName>
    </alternativeName>
</protein>
<evidence type="ECO:0000313" key="11">
    <source>
        <dbReference type="Proteomes" id="UP000323994"/>
    </source>
</evidence>
<evidence type="ECO:0000256" key="4">
    <source>
        <dbReference type="ARBA" id="ARBA00022438"/>
    </source>
</evidence>
<dbReference type="GO" id="GO:0005737">
    <property type="term" value="C:cytoplasm"/>
    <property type="evidence" value="ECO:0007669"/>
    <property type="project" value="UniProtKB-SubCell"/>
</dbReference>
<reference evidence="10 11" key="1">
    <citation type="submission" date="2019-05" db="EMBL/GenBank/DDBJ databases">
        <authorList>
            <person name="Qu J.-H."/>
        </authorList>
    </citation>
    <scope>NUCLEOTIDE SEQUENCE [LARGE SCALE GENOMIC DNA]</scope>
    <source>
        <strain evidence="10 11">NS28</strain>
    </source>
</reference>
<feature type="binding site" evidence="8">
    <location>
        <position position="253"/>
    </location>
    <ligand>
        <name>Mn(2+)</name>
        <dbReference type="ChEBI" id="CHEBI:29035"/>
        <label>2</label>
    </ligand>
</feature>
<comment type="catalytic activity">
    <reaction evidence="1 8">
        <text>Release of an N-terminal amino acid, Xaa-|-Yaa-, in which Xaa is preferably Leu, but may be other amino acids including Pro although not Arg or Lys, and Yaa may be Pro. Amino acid amides and methyl esters are also readily hydrolyzed, but rates on arylamides are exceedingly low.</text>
        <dbReference type="EC" id="3.4.11.1"/>
    </reaction>
</comment>
<evidence type="ECO:0000256" key="1">
    <source>
        <dbReference type="ARBA" id="ARBA00000135"/>
    </source>
</evidence>
<evidence type="ECO:0000256" key="8">
    <source>
        <dbReference type="HAMAP-Rule" id="MF_00181"/>
    </source>
</evidence>
<dbReference type="EMBL" id="VBSN01000028">
    <property type="protein sequence ID" value="KAA6439950.1"/>
    <property type="molecule type" value="Genomic_DNA"/>
</dbReference>
<keyword evidence="6 8" id="KW-0378">Hydrolase</keyword>
<feature type="binding site" evidence="8">
    <location>
        <position position="235"/>
    </location>
    <ligand>
        <name>Mn(2+)</name>
        <dbReference type="ChEBI" id="CHEBI:29035"/>
        <label>1</label>
    </ligand>
</feature>
<proteinExistence type="inferred from homology"/>
<feature type="binding site" evidence="8">
    <location>
        <position position="230"/>
    </location>
    <ligand>
        <name>Mn(2+)</name>
        <dbReference type="ChEBI" id="CHEBI:29035"/>
        <label>2</label>
    </ligand>
</feature>
<comment type="caution">
    <text evidence="10">The sequence shown here is derived from an EMBL/GenBank/DDBJ whole genome shotgun (WGS) entry which is preliminary data.</text>
</comment>
<feature type="active site" evidence="8">
    <location>
        <position position="316"/>
    </location>
</feature>
<name>A0A5M8QY34_9BACT</name>
<feature type="binding site" evidence="8">
    <location>
        <position position="314"/>
    </location>
    <ligand>
        <name>Mn(2+)</name>
        <dbReference type="ChEBI" id="CHEBI:29035"/>
        <label>2</label>
    </ligand>
</feature>
<dbReference type="EC" id="3.4.11.10" evidence="8"/>
<evidence type="ECO:0000256" key="2">
    <source>
        <dbReference type="ARBA" id="ARBA00000967"/>
    </source>
</evidence>
<evidence type="ECO:0000313" key="10">
    <source>
        <dbReference type="EMBL" id="KAA6439950.1"/>
    </source>
</evidence>
<evidence type="ECO:0000256" key="3">
    <source>
        <dbReference type="ARBA" id="ARBA00009528"/>
    </source>
</evidence>
<dbReference type="GO" id="GO:0070006">
    <property type="term" value="F:metalloaminopeptidase activity"/>
    <property type="evidence" value="ECO:0007669"/>
    <property type="project" value="InterPro"/>
</dbReference>
<feature type="domain" description="Cytosol aminopeptidase" evidence="9">
    <location>
        <begin position="153"/>
        <end position="455"/>
    </location>
</feature>
<dbReference type="Gene3D" id="3.40.630.10">
    <property type="entry name" value="Zn peptidases"/>
    <property type="match status" value="1"/>
</dbReference>
<dbReference type="AlphaFoldDB" id="A0A5M8QY34"/>
<organism evidence="10 11">
    <name type="scientific">Dyadobacter flavalbus</name>
    <dbReference type="NCBI Taxonomy" id="2579942"/>
    <lineage>
        <taxon>Bacteria</taxon>
        <taxon>Pseudomonadati</taxon>
        <taxon>Bacteroidota</taxon>
        <taxon>Cytophagia</taxon>
        <taxon>Cytophagales</taxon>
        <taxon>Spirosomataceae</taxon>
        <taxon>Dyadobacter</taxon>
    </lineage>
</organism>
<dbReference type="EC" id="3.4.11.1" evidence="8"/>
<dbReference type="GO" id="GO:0006508">
    <property type="term" value="P:proteolysis"/>
    <property type="evidence" value="ECO:0007669"/>
    <property type="project" value="UniProtKB-KW"/>
</dbReference>
<evidence type="ECO:0000256" key="6">
    <source>
        <dbReference type="ARBA" id="ARBA00022801"/>
    </source>
</evidence>
<dbReference type="HAMAP" id="MF_00181">
    <property type="entry name" value="Cytosol_peptidase_M17"/>
    <property type="match status" value="1"/>
</dbReference>
<comment type="subcellular location">
    <subcellularLocation>
        <location evidence="8">Cytoplasm</location>
    </subcellularLocation>
</comment>
<dbReference type="RefSeq" id="WP_139011850.1">
    <property type="nucleotide sequence ID" value="NZ_VBSN01000028.1"/>
</dbReference>
<keyword evidence="8" id="KW-0479">Metal-binding</keyword>
<dbReference type="Pfam" id="PF00883">
    <property type="entry name" value="Peptidase_M17"/>
    <property type="match status" value="1"/>
</dbReference>
<comment type="catalytic activity">
    <reaction evidence="2 8">
        <text>Release of an N-terminal amino acid, preferentially leucine, but not glutamic or aspartic acids.</text>
        <dbReference type="EC" id="3.4.11.10"/>
    </reaction>
</comment>
<keyword evidence="4 8" id="KW-0031">Aminopeptidase</keyword>
<comment type="function">
    <text evidence="8">Presumably involved in the processing and regular turnover of intracellular proteins. Catalyzes the removal of unsubstituted N-terminal amino acids from various peptides.</text>
</comment>